<dbReference type="InterPro" id="IPR013783">
    <property type="entry name" value="Ig-like_fold"/>
</dbReference>
<dbReference type="PROSITE" id="PS00138">
    <property type="entry name" value="SUBTILASE_SER"/>
    <property type="match status" value="1"/>
</dbReference>
<evidence type="ECO:0000256" key="5">
    <source>
        <dbReference type="PROSITE-ProRule" id="PRU01240"/>
    </source>
</evidence>
<dbReference type="CDD" id="cd00063">
    <property type="entry name" value="FN3"/>
    <property type="match status" value="1"/>
</dbReference>
<dbReference type="PROSITE" id="PS00137">
    <property type="entry name" value="SUBTILASE_HIS"/>
    <property type="match status" value="1"/>
</dbReference>
<comment type="caution">
    <text evidence="7">The sequence shown here is derived from an EMBL/GenBank/DDBJ whole genome shotgun (WGS) entry which is preliminary data.</text>
</comment>
<dbReference type="PROSITE" id="PS51257">
    <property type="entry name" value="PROKAR_LIPOPROTEIN"/>
    <property type="match status" value="1"/>
</dbReference>
<evidence type="ECO:0000313" key="7">
    <source>
        <dbReference type="EMBL" id="MBO8472332.1"/>
    </source>
</evidence>
<dbReference type="SUPFAM" id="SSF49265">
    <property type="entry name" value="Fibronectin type III"/>
    <property type="match status" value="1"/>
</dbReference>
<keyword evidence="4 5" id="KW-0720">Serine protease</keyword>
<proteinExistence type="inferred from homology"/>
<dbReference type="EMBL" id="JADIMA010000016">
    <property type="protein sequence ID" value="MBO8472332.1"/>
    <property type="molecule type" value="Genomic_DNA"/>
</dbReference>
<dbReference type="InterPro" id="IPR050131">
    <property type="entry name" value="Peptidase_S8_subtilisin-like"/>
</dbReference>
<comment type="similarity">
    <text evidence="1 5">Belongs to the peptidase S8 family.</text>
</comment>
<dbReference type="InterPro" id="IPR036116">
    <property type="entry name" value="FN3_sf"/>
</dbReference>
<dbReference type="GO" id="GO:0004252">
    <property type="term" value="F:serine-type endopeptidase activity"/>
    <property type="evidence" value="ECO:0007669"/>
    <property type="project" value="UniProtKB-UniRule"/>
</dbReference>
<feature type="active site" description="Charge relay system" evidence="5">
    <location>
        <position position="261"/>
    </location>
</feature>
<dbReference type="InterPro" id="IPR036852">
    <property type="entry name" value="Peptidase_S8/S53_dom_sf"/>
</dbReference>
<evidence type="ECO:0000313" key="8">
    <source>
        <dbReference type="Proteomes" id="UP000823604"/>
    </source>
</evidence>
<feature type="active site" description="Charge relay system" evidence="5">
    <location>
        <position position="207"/>
    </location>
</feature>
<evidence type="ECO:0000256" key="4">
    <source>
        <dbReference type="ARBA" id="ARBA00022825"/>
    </source>
</evidence>
<feature type="domain" description="Peptidase S8/S53" evidence="6">
    <location>
        <begin position="200"/>
        <end position="484"/>
    </location>
</feature>
<dbReference type="Gene3D" id="3.40.50.200">
    <property type="entry name" value="Peptidase S8/S53 domain"/>
    <property type="match status" value="1"/>
</dbReference>
<dbReference type="InterPro" id="IPR015500">
    <property type="entry name" value="Peptidase_S8_subtilisin-rel"/>
</dbReference>
<dbReference type="Pfam" id="PF00082">
    <property type="entry name" value="Peptidase_S8"/>
    <property type="match status" value="1"/>
</dbReference>
<dbReference type="InterPro" id="IPR003961">
    <property type="entry name" value="FN3_dom"/>
</dbReference>
<dbReference type="InterPro" id="IPR022398">
    <property type="entry name" value="Peptidase_S8_His-AS"/>
</dbReference>
<dbReference type="SUPFAM" id="SSF52743">
    <property type="entry name" value="Subtilisin-like"/>
    <property type="match status" value="1"/>
</dbReference>
<evidence type="ECO:0000256" key="3">
    <source>
        <dbReference type="ARBA" id="ARBA00022801"/>
    </source>
</evidence>
<dbReference type="Gene3D" id="2.60.40.10">
    <property type="entry name" value="Immunoglobulins"/>
    <property type="match status" value="1"/>
</dbReference>
<evidence type="ECO:0000256" key="1">
    <source>
        <dbReference type="ARBA" id="ARBA00011073"/>
    </source>
</evidence>
<evidence type="ECO:0000256" key="2">
    <source>
        <dbReference type="ARBA" id="ARBA00022670"/>
    </source>
</evidence>
<dbReference type="PROSITE" id="PS51892">
    <property type="entry name" value="SUBTILASE"/>
    <property type="match status" value="1"/>
</dbReference>
<gene>
    <name evidence="7" type="ORF">IAB81_01705</name>
</gene>
<dbReference type="GO" id="GO:0006508">
    <property type="term" value="P:proteolysis"/>
    <property type="evidence" value="ECO:0007669"/>
    <property type="project" value="UniProtKB-KW"/>
</dbReference>
<dbReference type="PANTHER" id="PTHR43806">
    <property type="entry name" value="PEPTIDASE S8"/>
    <property type="match status" value="1"/>
</dbReference>
<protein>
    <submittedName>
        <fullName evidence="7">S8 family serine peptidase</fullName>
    </submittedName>
</protein>
<dbReference type="InterPro" id="IPR023828">
    <property type="entry name" value="Peptidase_S8_Ser-AS"/>
</dbReference>
<accession>A0A9D9IH32</accession>
<organism evidence="7 8">
    <name type="scientific">Candidatus Merdivivens pullicola</name>
    <dbReference type="NCBI Taxonomy" id="2840872"/>
    <lineage>
        <taxon>Bacteria</taxon>
        <taxon>Pseudomonadati</taxon>
        <taxon>Bacteroidota</taxon>
        <taxon>Bacteroidia</taxon>
        <taxon>Bacteroidales</taxon>
        <taxon>Muribaculaceae</taxon>
        <taxon>Muribaculaceae incertae sedis</taxon>
        <taxon>Candidatus Merdivivens</taxon>
    </lineage>
</organism>
<dbReference type="PANTHER" id="PTHR43806:SF11">
    <property type="entry name" value="CEREVISIN-RELATED"/>
    <property type="match status" value="1"/>
</dbReference>
<dbReference type="PRINTS" id="PR00723">
    <property type="entry name" value="SUBTILISIN"/>
</dbReference>
<evidence type="ECO:0000259" key="6">
    <source>
        <dbReference type="Pfam" id="PF00082"/>
    </source>
</evidence>
<sequence length="904" mass="98795">MKKKFILVAGLIVLAAGCQKTMQQEEPVDRPVLQSPLEGAIEGKIVVYLSDEMRDEFEAATDEDGQVRMESVKSYESVPEELQVISVERHFPKDPRFEKRERESGIDKWYDITFSQDVTLTKAADIVVGLDGIEYAEYMYEDKLADEPIYSFAVTPPFDDPRAVSQWHYQNDGSAWGSKEGSDINLFSAYERFGVYGNPEVIVAIIDGGIAYSHPDLAQNMWINTAELNGQAGVDDDGNGYVDDIYGYNFMYPGAITEQNHGSHVAGTVAAVNNNGTGVIGIAGGNGSADSGVRLMSCQIFDHKNDDSSGDADKGFKYGADNGAVIAQCSFGFDMKNATYFPAARKAAIDYFIDYAGKDDNGNQVGPMNGGVVIFAAGNDNYNVNAMAGYERVLAVAAIGADFERAYYSNYGEWVDITAPGGDAYKNSYVLSTSIKGSYEMMQGTSMACPHVSGIAALVVSALGGPGFTPDELKEILLRACRPEKLYEANPNMTGMLGAGLIDTELALSALSTTAPDKIDDLEIPEPQSNVVDIAFTLPEDADDGYAYGVNVYYSTSSFSSIDYDNLPSGMIVLDYSEDEMESVEGSELEKRIKVTGLEFDTDYYFAVAAYDIAGNISELSEIFNVHTGVNHAPEILIKDEDKDFIVRTHESKVLQIGITEPDGHSYEGEVICTGEKGEEELDFEFQNGVLVIRINGWELPIDKYTAEIVIKDEYDMEARASFQFSIQENADPVIVAELPGVCINGVGQKVRINMNDYIQDPDMEPLTFTFTMDNDFIASLNQTAGYFDIMSISTGTVNVTVTARDAVGSTVDMQFPILVREGSDIVDVYPNPVYDNMYIRSGEDGKYELKISNAAGAVIYNDVITSSPFNPFVISMKNNPIGVYSISVKAEDGTEFKSTVAKY</sequence>
<keyword evidence="3 5" id="KW-0378">Hydrolase</keyword>
<dbReference type="Proteomes" id="UP000823604">
    <property type="component" value="Unassembled WGS sequence"/>
</dbReference>
<name>A0A9D9IH32_9BACT</name>
<reference evidence="7" key="2">
    <citation type="journal article" date="2021" name="PeerJ">
        <title>Extensive microbial diversity within the chicken gut microbiome revealed by metagenomics and culture.</title>
        <authorList>
            <person name="Gilroy R."/>
            <person name="Ravi A."/>
            <person name="Getino M."/>
            <person name="Pursley I."/>
            <person name="Horton D.L."/>
            <person name="Alikhan N.F."/>
            <person name="Baker D."/>
            <person name="Gharbi K."/>
            <person name="Hall N."/>
            <person name="Watson M."/>
            <person name="Adriaenssens E.M."/>
            <person name="Foster-Nyarko E."/>
            <person name="Jarju S."/>
            <person name="Secka A."/>
            <person name="Antonio M."/>
            <person name="Oren A."/>
            <person name="Chaudhuri R.R."/>
            <person name="La Ragione R."/>
            <person name="Hildebrand F."/>
            <person name="Pallen M.J."/>
        </authorList>
    </citation>
    <scope>NUCLEOTIDE SEQUENCE</scope>
    <source>
        <strain evidence="7">B1-8020</strain>
    </source>
</reference>
<reference evidence="7" key="1">
    <citation type="submission" date="2020-10" db="EMBL/GenBank/DDBJ databases">
        <authorList>
            <person name="Gilroy R."/>
        </authorList>
    </citation>
    <scope>NUCLEOTIDE SEQUENCE</scope>
    <source>
        <strain evidence="7">B1-8020</strain>
    </source>
</reference>
<dbReference type="AlphaFoldDB" id="A0A9D9IH32"/>
<feature type="active site" description="Charge relay system" evidence="5">
    <location>
        <position position="446"/>
    </location>
</feature>
<keyword evidence="2 5" id="KW-0645">Protease</keyword>
<dbReference type="InterPro" id="IPR000209">
    <property type="entry name" value="Peptidase_S8/S53_dom"/>
</dbReference>